<accession>A0ACB8FBI4</accession>
<sequence>MGFDPPHQSDTRTIYIANRFPQHGHYVPQKFADNRIISSKYTVWNFVPKNLFEQFRRVANFYFLIIFLVQSEVWLGPFGAVSPVYSGSEG</sequence>
<name>A0ACB8FBI4_9SAUR</name>
<organism evidence="1 2">
    <name type="scientific">Sphaerodactylus townsendi</name>
    <dbReference type="NCBI Taxonomy" id="933632"/>
    <lineage>
        <taxon>Eukaryota</taxon>
        <taxon>Metazoa</taxon>
        <taxon>Chordata</taxon>
        <taxon>Craniata</taxon>
        <taxon>Vertebrata</taxon>
        <taxon>Euteleostomi</taxon>
        <taxon>Lepidosauria</taxon>
        <taxon>Squamata</taxon>
        <taxon>Bifurcata</taxon>
        <taxon>Gekkota</taxon>
        <taxon>Sphaerodactylidae</taxon>
        <taxon>Sphaerodactylus</taxon>
    </lineage>
</organism>
<proteinExistence type="predicted"/>
<protein>
    <submittedName>
        <fullName evidence="1">Phospholipid-transporting ATPase IF</fullName>
    </submittedName>
</protein>
<evidence type="ECO:0000313" key="2">
    <source>
        <dbReference type="Proteomes" id="UP000827872"/>
    </source>
</evidence>
<keyword evidence="2" id="KW-1185">Reference proteome</keyword>
<evidence type="ECO:0000313" key="1">
    <source>
        <dbReference type="EMBL" id="KAH8002596.1"/>
    </source>
</evidence>
<gene>
    <name evidence="1" type="primary">ATP11B_1</name>
    <name evidence="1" type="ORF">K3G42_026546</name>
</gene>
<reference evidence="1" key="1">
    <citation type="submission" date="2021-08" db="EMBL/GenBank/DDBJ databases">
        <title>The first chromosome-level gecko genome reveals the dynamic sex chromosomes of Neotropical dwarf geckos (Sphaerodactylidae: Sphaerodactylus).</title>
        <authorList>
            <person name="Pinto B.J."/>
            <person name="Keating S.E."/>
            <person name="Gamble T."/>
        </authorList>
    </citation>
    <scope>NUCLEOTIDE SEQUENCE</scope>
    <source>
        <strain evidence="1">TG3544</strain>
    </source>
</reference>
<dbReference type="EMBL" id="CM037621">
    <property type="protein sequence ID" value="KAH8002596.1"/>
    <property type="molecule type" value="Genomic_DNA"/>
</dbReference>
<dbReference type="Proteomes" id="UP000827872">
    <property type="component" value="Linkage Group LG08"/>
</dbReference>
<comment type="caution">
    <text evidence="1">The sequence shown here is derived from an EMBL/GenBank/DDBJ whole genome shotgun (WGS) entry which is preliminary data.</text>
</comment>